<organism evidence="1 2">
    <name type="scientific">Dendrothele bispora (strain CBS 962.96)</name>
    <dbReference type="NCBI Taxonomy" id="1314807"/>
    <lineage>
        <taxon>Eukaryota</taxon>
        <taxon>Fungi</taxon>
        <taxon>Dikarya</taxon>
        <taxon>Basidiomycota</taxon>
        <taxon>Agaricomycotina</taxon>
        <taxon>Agaricomycetes</taxon>
        <taxon>Agaricomycetidae</taxon>
        <taxon>Agaricales</taxon>
        <taxon>Agaricales incertae sedis</taxon>
        <taxon>Dendrothele</taxon>
    </lineage>
</organism>
<gene>
    <name evidence="1" type="ORF">K435DRAFT_676988</name>
</gene>
<evidence type="ECO:0000313" key="1">
    <source>
        <dbReference type="EMBL" id="THU89893.1"/>
    </source>
</evidence>
<accession>A0A4S8LLS8</accession>
<dbReference type="Proteomes" id="UP000297245">
    <property type="component" value="Unassembled WGS sequence"/>
</dbReference>
<feature type="non-terminal residue" evidence="1">
    <location>
        <position position="1"/>
    </location>
</feature>
<proteinExistence type="predicted"/>
<keyword evidence="2" id="KW-1185">Reference proteome</keyword>
<dbReference type="AlphaFoldDB" id="A0A4S8LLS8"/>
<name>A0A4S8LLS8_DENBC</name>
<dbReference type="OrthoDB" id="3013323at2759"/>
<protein>
    <submittedName>
        <fullName evidence="1">Uncharacterized protein</fullName>
    </submittedName>
</protein>
<sequence length="270" mass="31378">SYITGSLDRKPWEHPEVIKVINNQSEEMLNFRWLLVGFLTGSVGCWVQFTSEFAPRGLIDMATEEEEGGAKDWHDLWAWMPATNGANEGALWSYWVMLHFKPNLTFAQYNTITIYVRNNTQQFMNAMFTEEDYQVCAIDSSEEEARRQKEQLEFNDKLAQMQQEKVRAVEEKQVEKLRFLSTMVLIDSVDQISKLMVVRLNEQLDLLHLMDTEIPKKSICGRKEEQCCHLKDAFLCYVDHGKPSFDAFFITARPETPVLADWAGEDEEDN</sequence>
<dbReference type="EMBL" id="ML179353">
    <property type="protein sequence ID" value="THU89893.1"/>
    <property type="molecule type" value="Genomic_DNA"/>
</dbReference>
<evidence type="ECO:0000313" key="2">
    <source>
        <dbReference type="Proteomes" id="UP000297245"/>
    </source>
</evidence>
<reference evidence="1 2" key="1">
    <citation type="journal article" date="2019" name="Nat. Ecol. Evol.">
        <title>Megaphylogeny resolves global patterns of mushroom evolution.</title>
        <authorList>
            <person name="Varga T."/>
            <person name="Krizsan K."/>
            <person name="Foldi C."/>
            <person name="Dima B."/>
            <person name="Sanchez-Garcia M."/>
            <person name="Sanchez-Ramirez S."/>
            <person name="Szollosi G.J."/>
            <person name="Szarkandi J.G."/>
            <person name="Papp V."/>
            <person name="Albert L."/>
            <person name="Andreopoulos W."/>
            <person name="Angelini C."/>
            <person name="Antonin V."/>
            <person name="Barry K.W."/>
            <person name="Bougher N.L."/>
            <person name="Buchanan P."/>
            <person name="Buyck B."/>
            <person name="Bense V."/>
            <person name="Catcheside P."/>
            <person name="Chovatia M."/>
            <person name="Cooper J."/>
            <person name="Damon W."/>
            <person name="Desjardin D."/>
            <person name="Finy P."/>
            <person name="Geml J."/>
            <person name="Haridas S."/>
            <person name="Hughes K."/>
            <person name="Justo A."/>
            <person name="Karasinski D."/>
            <person name="Kautmanova I."/>
            <person name="Kiss B."/>
            <person name="Kocsube S."/>
            <person name="Kotiranta H."/>
            <person name="LaButti K.M."/>
            <person name="Lechner B.E."/>
            <person name="Liimatainen K."/>
            <person name="Lipzen A."/>
            <person name="Lukacs Z."/>
            <person name="Mihaltcheva S."/>
            <person name="Morgado L.N."/>
            <person name="Niskanen T."/>
            <person name="Noordeloos M.E."/>
            <person name="Ohm R.A."/>
            <person name="Ortiz-Santana B."/>
            <person name="Ovrebo C."/>
            <person name="Racz N."/>
            <person name="Riley R."/>
            <person name="Savchenko A."/>
            <person name="Shiryaev A."/>
            <person name="Soop K."/>
            <person name="Spirin V."/>
            <person name="Szebenyi C."/>
            <person name="Tomsovsky M."/>
            <person name="Tulloss R.E."/>
            <person name="Uehling J."/>
            <person name="Grigoriev I.V."/>
            <person name="Vagvolgyi C."/>
            <person name="Papp T."/>
            <person name="Martin F.M."/>
            <person name="Miettinen O."/>
            <person name="Hibbett D.S."/>
            <person name="Nagy L.G."/>
        </authorList>
    </citation>
    <scope>NUCLEOTIDE SEQUENCE [LARGE SCALE GENOMIC DNA]</scope>
    <source>
        <strain evidence="1 2">CBS 962.96</strain>
    </source>
</reference>